<dbReference type="EMBL" id="GBRH01264734">
    <property type="protein sequence ID" value="JAD33161.1"/>
    <property type="molecule type" value="Transcribed_RNA"/>
</dbReference>
<dbReference type="AlphaFoldDB" id="A0A0A8Z2Z9"/>
<evidence type="ECO:0000313" key="1">
    <source>
        <dbReference type="EMBL" id="JAD33161.1"/>
    </source>
</evidence>
<protein>
    <submittedName>
        <fullName evidence="1">Uncharacterized protein</fullName>
    </submittedName>
</protein>
<reference evidence="1" key="2">
    <citation type="journal article" date="2015" name="Data Brief">
        <title>Shoot transcriptome of the giant reed, Arundo donax.</title>
        <authorList>
            <person name="Barrero R.A."/>
            <person name="Guerrero F.D."/>
            <person name="Moolhuijzen P."/>
            <person name="Goolsby J.A."/>
            <person name="Tidwell J."/>
            <person name="Bellgard S.E."/>
            <person name="Bellgard M.I."/>
        </authorList>
    </citation>
    <scope>NUCLEOTIDE SEQUENCE</scope>
    <source>
        <tissue evidence="1">Shoot tissue taken approximately 20 cm above the soil surface</tissue>
    </source>
</reference>
<sequence>MKWSTDLYIMSFLLSLLNVRNCSVCLIFC</sequence>
<name>A0A0A8Z2Z9_ARUDO</name>
<accession>A0A0A8Z2Z9</accession>
<proteinExistence type="predicted"/>
<organism evidence="1">
    <name type="scientific">Arundo donax</name>
    <name type="common">Giant reed</name>
    <name type="synonym">Donax arundinaceus</name>
    <dbReference type="NCBI Taxonomy" id="35708"/>
    <lineage>
        <taxon>Eukaryota</taxon>
        <taxon>Viridiplantae</taxon>
        <taxon>Streptophyta</taxon>
        <taxon>Embryophyta</taxon>
        <taxon>Tracheophyta</taxon>
        <taxon>Spermatophyta</taxon>
        <taxon>Magnoliopsida</taxon>
        <taxon>Liliopsida</taxon>
        <taxon>Poales</taxon>
        <taxon>Poaceae</taxon>
        <taxon>PACMAD clade</taxon>
        <taxon>Arundinoideae</taxon>
        <taxon>Arundineae</taxon>
        <taxon>Arundo</taxon>
    </lineage>
</organism>
<reference evidence="1" key="1">
    <citation type="submission" date="2014-09" db="EMBL/GenBank/DDBJ databases">
        <authorList>
            <person name="Magalhaes I.L.F."/>
            <person name="Oliveira U."/>
            <person name="Santos F.R."/>
            <person name="Vidigal T.H.D.A."/>
            <person name="Brescovit A.D."/>
            <person name="Santos A.J."/>
        </authorList>
    </citation>
    <scope>NUCLEOTIDE SEQUENCE</scope>
    <source>
        <tissue evidence="1">Shoot tissue taken approximately 20 cm above the soil surface</tissue>
    </source>
</reference>